<dbReference type="Proteomes" id="UP000595278">
    <property type="component" value="Chromosome"/>
</dbReference>
<protein>
    <submittedName>
        <fullName evidence="2">Uncharacterized protein</fullName>
    </submittedName>
</protein>
<accession>A0A974NG85</accession>
<feature type="signal peptide" evidence="1">
    <location>
        <begin position="1"/>
        <end position="27"/>
    </location>
</feature>
<dbReference type="EMBL" id="CP067393">
    <property type="protein sequence ID" value="QQP86035.1"/>
    <property type="molecule type" value="Genomic_DNA"/>
</dbReference>
<keyword evidence="3" id="KW-1185">Reference proteome</keyword>
<gene>
    <name evidence="2" type="ORF">JHT90_01915</name>
</gene>
<proteinExistence type="predicted"/>
<reference evidence="2 3" key="1">
    <citation type="submission" date="2021-01" db="EMBL/GenBank/DDBJ databases">
        <title>Entomomonas sp. F2A isolated from a house cricket (Acheta domesticus).</title>
        <authorList>
            <person name="Spergser J."/>
            <person name="Busse H.-J."/>
        </authorList>
    </citation>
    <scope>NUCLEOTIDE SEQUENCE [LARGE SCALE GENOMIC DNA]</scope>
    <source>
        <strain evidence="2 3">F2A</strain>
    </source>
</reference>
<dbReference type="RefSeq" id="WP_201093443.1">
    <property type="nucleotide sequence ID" value="NZ_CP067393.1"/>
</dbReference>
<feature type="chain" id="PRO_5037239396" evidence="1">
    <location>
        <begin position="28"/>
        <end position="304"/>
    </location>
</feature>
<dbReference type="AlphaFoldDB" id="A0A974NG85"/>
<evidence type="ECO:0000313" key="2">
    <source>
        <dbReference type="EMBL" id="QQP86035.1"/>
    </source>
</evidence>
<evidence type="ECO:0000256" key="1">
    <source>
        <dbReference type="SAM" id="SignalP"/>
    </source>
</evidence>
<name>A0A974NG85_9GAMM</name>
<keyword evidence="1" id="KW-0732">Signal</keyword>
<organism evidence="2 3">
    <name type="scientific">Entomomonas asaccharolytica</name>
    <dbReference type="NCBI Taxonomy" id="2785331"/>
    <lineage>
        <taxon>Bacteria</taxon>
        <taxon>Pseudomonadati</taxon>
        <taxon>Pseudomonadota</taxon>
        <taxon>Gammaproteobacteria</taxon>
        <taxon>Pseudomonadales</taxon>
        <taxon>Pseudomonadaceae</taxon>
        <taxon>Entomomonas</taxon>
    </lineage>
</organism>
<dbReference type="KEGG" id="eaz:JHT90_01915"/>
<evidence type="ECO:0000313" key="3">
    <source>
        <dbReference type="Proteomes" id="UP000595278"/>
    </source>
</evidence>
<sequence>MMKQRLKYLINSTVSLFLFFSMQGAYSMQPVKYEVRYKANNTICNITVNGARAIGNDHFKGPVMGGLTVSAFLENGTNTVALEMAPFSVNEGINKYEPNAYCQLTARKVNLHKEGKDEFELFKLIGSVDKDLKPTGLTTADYEKNQVKEQAIAGTPFYQVSKTFQVSGLSEWKWVKATPFEPTEVNMEKLRQAYLEVWNTINSGNEKKFLELSHISFSEKETATNYPGSWYKSLDLDDDFKNSIGAMPINWDDYKLIVLNKGRLVKLEDSKGFSPLGFKNQNGKRISTYNPYFSLIDGKMIITR</sequence>